<proteinExistence type="predicted"/>
<gene>
    <name evidence="1" type="ORF">LCGC14_2416190</name>
</gene>
<protein>
    <submittedName>
        <fullName evidence="1">Uncharacterized protein</fullName>
    </submittedName>
</protein>
<reference evidence="1" key="1">
    <citation type="journal article" date="2015" name="Nature">
        <title>Complex archaea that bridge the gap between prokaryotes and eukaryotes.</title>
        <authorList>
            <person name="Spang A."/>
            <person name="Saw J.H."/>
            <person name="Jorgensen S.L."/>
            <person name="Zaremba-Niedzwiedzka K."/>
            <person name="Martijn J."/>
            <person name="Lind A.E."/>
            <person name="van Eijk R."/>
            <person name="Schleper C."/>
            <person name="Guy L."/>
            <person name="Ettema T.J."/>
        </authorList>
    </citation>
    <scope>NUCLEOTIDE SEQUENCE</scope>
</reference>
<name>A0A0F9CD79_9ZZZZ</name>
<sequence length="109" mass="12679">FLWKASFDHDDTLRTTYLTEGELGRPLFTVRFLLDMEDIAKYYIDPLSEELKIDNRIAKYFWEKIQNITSSGMSNLGFGPLLSVTKRMDITRKKVKGNIDNLKGGRKSR</sequence>
<dbReference type="AlphaFoldDB" id="A0A0F9CD79"/>
<comment type="caution">
    <text evidence="1">The sequence shown here is derived from an EMBL/GenBank/DDBJ whole genome shotgun (WGS) entry which is preliminary data.</text>
</comment>
<evidence type="ECO:0000313" key="1">
    <source>
        <dbReference type="EMBL" id="KKL24347.1"/>
    </source>
</evidence>
<feature type="non-terminal residue" evidence="1">
    <location>
        <position position="1"/>
    </location>
</feature>
<organism evidence="1">
    <name type="scientific">marine sediment metagenome</name>
    <dbReference type="NCBI Taxonomy" id="412755"/>
    <lineage>
        <taxon>unclassified sequences</taxon>
        <taxon>metagenomes</taxon>
        <taxon>ecological metagenomes</taxon>
    </lineage>
</organism>
<dbReference type="EMBL" id="LAZR01036630">
    <property type="protein sequence ID" value="KKL24347.1"/>
    <property type="molecule type" value="Genomic_DNA"/>
</dbReference>
<accession>A0A0F9CD79</accession>